<accession>D0W7Q4</accession>
<protein>
    <submittedName>
        <fullName evidence="1">Uncharacterized protein</fullName>
    </submittedName>
</protein>
<dbReference type="Proteomes" id="UP000003843">
    <property type="component" value="Unassembled WGS sequence"/>
</dbReference>
<organism evidence="1 2">
    <name type="scientific">Neisseria lactamica ATCC 23970</name>
    <dbReference type="NCBI Taxonomy" id="546265"/>
    <lineage>
        <taxon>Bacteria</taxon>
        <taxon>Pseudomonadati</taxon>
        <taxon>Pseudomonadota</taxon>
        <taxon>Betaproteobacteria</taxon>
        <taxon>Neisseriales</taxon>
        <taxon>Neisseriaceae</taxon>
        <taxon>Neisseria</taxon>
    </lineage>
</organism>
<reference evidence="1 2" key="1">
    <citation type="submission" date="2009-10" db="EMBL/GenBank/DDBJ databases">
        <authorList>
            <person name="Weinstock G."/>
            <person name="Sodergren E."/>
            <person name="Clifton S."/>
            <person name="Fulton L."/>
            <person name="Fulton B."/>
            <person name="Courtney L."/>
            <person name="Fronick C."/>
            <person name="Harrison M."/>
            <person name="Strong C."/>
            <person name="Farmer C."/>
            <person name="Delahaunty K."/>
            <person name="Markovic C."/>
            <person name="Hall O."/>
            <person name="Minx P."/>
            <person name="Tomlinson C."/>
            <person name="Mitreva M."/>
            <person name="Nelson J."/>
            <person name="Hou S."/>
            <person name="Wollam A."/>
            <person name="Pepin K.H."/>
            <person name="Johnson M."/>
            <person name="Bhonagiri V."/>
            <person name="Nash W.E."/>
            <person name="Warren W."/>
            <person name="Chinwalla A."/>
            <person name="Mardis E.R."/>
            <person name="Wilson R.K."/>
        </authorList>
    </citation>
    <scope>NUCLEOTIDE SEQUENCE [LARGE SCALE GENOMIC DNA]</scope>
    <source>
        <strain evidence="1 2">ATCC 23970</strain>
    </source>
</reference>
<evidence type="ECO:0000313" key="2">
    <source>
        <dbReference type="Proteomes" id="UP000003843"/>
    </source>
</evidence>
<gene>
    <name evidence="1" type="ORF">NEILACOT_03554</name>
</gene>
<name>D0W7Q4_NEILA</name>
<dbReference type="EMBL" id="ACEQ02000005">
    <property type="protein sequence ID" value="EEZ76439.1"/>
    <property type="molecule type" value="Genomic_DNA"/>
</dbReference>
<sequence>MPSENRNRASDGIFYGENTDGKFFVFRTESPNPLLRLSKTRFNSVISFS</sequence>
<evidence type="ECO:0000313" key="1">
    <source>
        <dbReference type="EMBL" id="EEZ76439.1"/>
    </source>
</evidence>
<proteinExistence type="predicted"/>
<dbReference type="AlphaFoldDB" id="D0W7Q4"/>
<comment type="caution">
    <text evidence="1">The sequence shown here is derived from an EMBL/GenBank/DDBJ whole genome shotgun (WGS) entry which is preliminary data.</text>
</comment>